<evidence type="ECO:0000256" key="4">
    <source>
        <dbReference type="ARBA" id="ARBA00022643"/>
    </source>
</evidence>
<dbReference type="EMBL" id="CAFBLR010000007">
    <property type="protein sequence ID" value="CAB4859877.1"/>
    <property type="molecule type" value="Genomic_DNA"/>
</dbReference>
<dbReference type="PANTHER" id="PTHR43821:SF1">
    <property type="entry name" value="NAD(P)H NITROREDUCTASE YDJA-RELATED"/>
    <property type="match status" value="1"/>
</dbReference>
<sequence>MAGVDGLDGLEALVRRRRTSLIMDLTRPVDPTLVDRLCGLIAWAPNHKRTWPWRVAVFTGDSRAALGNAFADDQADAGETDLVRVEKSRRKYGRSPVCVVVGADPGDSTERTGENRDAVAAGIQNLLLGATAAGLANFWSTPPGRRGPRTLALCGFPAGTELVGVVYLGWPGGDVEVPVRPALHVTFLG</sequence>
<dbReference type="EMBL" id="CAEZXX010000012">
    <property type="protein sequence ID" value="CAB4696504.1"/>
    <property type="molecule type" value="Genomic_DNA"/>
</dbReference>
<keyword evidence="6" id="KW-0560">Oxidoreductase</keyword>
<feature type="domain" description="Nitroreductase" evidence="8">
    <location>
        <begin position="17"/>
        <end position="170"/>
    </location>
</feature>
<evidence type="ECO:0000256" key="3">
    <source>
        <dbReference type="ARBA" id="ARBA00022630"/>
    </source>
</evidence>
<evidence type="ECO:0000256" key="2">
    <source>
        <dbReference type="ARBA" id="ARBA00007118"/>
    </source>
</evidence>
<dbReference type="PANTHER" id="PTHR43821">
    <property type="entry name" value="NAD(P)H NITROREDUCTASE YDJA-RELATED"/>
    <property type="match status" value="1"/>
</dbReference>
<evidence type="ECO:0000256" key="7">
    <source>
        <dbReference type="ARBA" id="ARBA00023027"/>
    </source>
</evidence>
<dbReference type="InterPro" id="IPR052530">
    <property type="entry name" value="NAD(P)H_nitroreductase"/>
</dbReference>
<evidence type="ECO:0000313" key="11">
    <source>
        <dbReference type="EMBL" id="CAB4859877.1"/>
    </source>
</evidence>
<dbReference type="CDD" id="cd02135">
    <property type="entry name" value="YdjA-like"/>
    <property type="match status" value="1"/>
</dbReference>
<dbReference type="InterPro" id="IPR000415">
    <property type="entry name" value="Nitroreductase-like"/>
</dbReference>
<keyword evidence="5" id="KW-0521">NADP</keyword>
<dbReference type="InterPro" id="IPR029479">
    <property type="entry name" value="Nitroreductase"/>
</dbReference>
<evidence type="ECO:0000256" key="1">
    <source>
        <dbReference type="ARBA" id="ARBA00001917"/>
    </source>
</evidence>
<evidence type="ECO:0000313" key="10">
    <source>
        <dbReference type="EMBL" id="CAB4747131.1"/>
    </source>
</evidence>
<evidence type="ECO:0000313" key="9">
    <source>
        <dbReference type="EMBL" id="CAB4696504.1"/>
    </source>
</evidence>
<comment type="similarity">
    <text evidence="2">Belongs to the nitroreductase family.</text>
</comment>
<organism evidence="11">
    <name type="scientific">freshwater metagenome</name>
    <dbReference type="NCBI Taxonomy" id="449393"/>
    <lineage>
        <taxon>unclassified sequences</taxon>
        <taxon>metagenomes</taxon>
        <taxon>ecological metagenomes</taxon>
    </lineage>
</organism>
<dbReference type="AlphaFoldDB" id="A0A6J7CNC5"/>
<dbReference type="EMBL" id="CAEZYY010000007">
    <property type="protein sequence ID" value="CAB4747131.1"/>
    <property type="molecule type" value="Genomic_DNA"/>
</dbReference>
<protein>
    <submittedName>
        <fullName evidence="11">Unannotated protein</fullName>
    </submittedName>
</protein>
<accession>A0A6J7CNC5</accession>
<comment type="cofactor">
    <cofactor evidence="1">
        <name>FMN</name>
        <dbReference type="ChEBI" id="CHEBI:58210"/>
    </cofactor>
</comment>
<evidence type="ECO:0000313" key="12">
    <source>
        <dbReference type="EMBL" id="CAB5068350.1"/>
    </source>
</evidence>
<keyword evidence="3" id="KW-0285">Flavoprotein</keyword>
<dbReference type="SUPFAM" id="SSF55469">
    <property type="entry name" value="FMN-dependent nitroreductase-like"/>
    <property type="match status" value="1"/>
</dbReference>
<name>A0A6J7CNC5_9ZZZZ</name>
<keyword evidence="4" id="KW-0288">FMN</keyword>
<dbReference type="GO" id="GO:0016491">
    <property type="term" value="F:oxidoreductase activity"/>
    <property type="evidence" value="ECO:0007669"/>
    <property type="project" value="UniProtKB-KW"/>
</dbReference>
<dbReference type="InterPro" id="IPR026021">
    <property type="entry name" value="YdjA-like"/>
</dbReference>
<dbReference type="Gene3D" id="3.40.109.10">
    <property type="entry name" value="NADH Oxidase"/>
    <property type="match status" value="1"/>
</dbReference>
<evidence type="ECO:0000256" key="5">
    <source>
        <dbReference type="ARBA" id="ARBA00022857"/>
    </source>
</evidence>
<gene>
    <name evidence="9" type="ORF">UFOPK2602_00326</name>
    <name evidence="10" type="ORF">UFOPK2806_00782</name>
    <name evidence="11" type="ORF">UFOPK3417_00160</name>
    <name evidence="12" type="ORF">UFOPK4306_02372</name>
</gene>
<dbReference type="EMBL" id="CAFBQP010000138">
    <property type="protein sequence ID" value="CAB5068350.1"/>
    <property type="molecule type" value="Genomic_DNA"/>
</dbReference>
<dbReference type="Pfam" id="PF00881">
    <property type="entry name" value="Nitroreductase"/>
    <property type="match status" value="1"/>
</dbReference>
<evidence type="ECO:0000259" key="8">
    <source>
        <dbReference type="Pfam" id="PF00881"/>
    </source>
</evidence>
<keyword evidence="7" id="KW-0520">NAD</keyword>
<proteinExistence type="inferred from homology"/>
<evidence type="ECO:0000256" key="6">
    <source>
        <dbReference type="ARBA" id="ARBA00023002"/>
    </source>
</evidence>
<reference evidence="11" key="1">
    <citation type="submission" date="2020-05" db="EMBL/GenBank/DDBJ databases">
        <authorList>
            <person name="Chiriac C."/>
            <person name="Salcher M."/>
            <person name="Ghai R."/>
            <person name="Kavagutti S V."/>
        </authorList>
    </citation>
    <scope>NUCLEOTIDE SEQUENCE</scope>
</reference>